<organism evidence="2 3">
    <name type="scientific">Candidatus Nitronauta litoralis</name>
    <dbReference type="NCBI Taxonomy" id="2705533"/>
    <lineage>
        <taxon>Bacteria</taxon>
        <taxon>Pseudomonadati</taxon>
        <taxon>Nitrospinota/Tectimicrobiota group</taxon>
        <taxon>Nitrospinota</taxon>
        <taxon>Nitrospinia</taxon>
        <taxon>Nitrospinales</taxon>
        <taxon>Nitrospinaceae</taxon>
        <taxon>Candidatus Nitronauta</taxon>
    </lineage>
</organism>
<keyword evidence="1" id="KW-0732">Signal</keyword>
<sequence length="56" mass="5926">MKKLVIAIMFIAFSVMTAGCEDATGVCPHGVCKQKYDNPTAIEKEIPNPDKAGGGE</sequence>
<dbReference type="PROSITE" id="PS51257">
    <property type="entry name" value="PROKAR_LIPOPROTEIN"/>
    <property type="match status" value="1"/>
</dbReference>
<dbReference type="KEGG" id="nli:G3M70_14930"/>
<dbReference type="EMBL" id="CP048685">
    <property type="protein sequence ID" value="QPJ63098.1"/>
    <property type="molecule type" value="Genomic_DNA"/>
</dbReference>
<feature type="signal peptide" evidence="1">
    <location>
        <begin position="1"/>
        <end position="17"/>
    </location>
</feature>
<evidence type="ECO:0008006" key="4">
    <source>
        <dbReference type="Google" id="ProtNLM"/>
    </source>
</evidence>
<gene>
    <name evidence="2" type="ORF">G3M70_14930</name>
</gene>
<feature type="chain" id="PRO_5032730757" description="Lipoprotein" evidence="1">
    <location>
        <begin position="18"/>
        <end position="56"/>
    </location>
</feature>
<reference evidence="2 3" key="1">
    <citation type="submission" date="2020-02" db="EMBL/GenBank/DDBJ databases">
        <title>Genomic and physiological characterization of two novel Nitrospinaceae genera.</title>
        <authorList>
            <person name="Mueller A.J."/>
            <person name="Jung M.-Y."/>
            <person name="Strachan C.R."/>
            <person name="Herbold C.W."/>
            <person name="Kirkegaard R.H."/>
            <person name="Daims H."/>
        </authorList>
    </citation>
    <scope>NUCLEOTIDE SEQUENCE [LARGE SCALE GENOMIC DNA]</scope>
    <source>
        <strain evidence="2">EB</strain>
    </source>
</reference>
<evidence type="ECO:0000256" key="1">
    <source>
        <dbReference type="SAM" id="SignalP"/>
    </source>
</evidence>
<evidence type="ECO:0000313" key="3">
    <source>
        <dbReference type="Proteomes" id="UP000594688"/>
    </source>
</evidence>
<dbReference type="Proteomes" id="UP000594688">
    <property type="component" value="Chromosome"/>
</dbReference>
<name>A0A7T0BY58_9BACT</name>
<dbReference type="AlphaFoldDB" id="A0A7T0BY58"/>
<accession>A0A7T0BY58</accession>
<proteinExistence type="predicted"/>
<evidence type="ECO:0000313" key="2">
    <source>
        <dbReference type="EMBL" id="QPJ63098.1"/>
    </source>
</evidence>
<protein>
    <recommendedName>
        <fullName evidence="4">Lipoprotein</fullName>
    </recommendedName>
</protein>